<sequence>MFLSLSLNKWTGVWISYKSGERLNINVMNVESNLVMSLSSYLVFPGTIRFGGEFYTDTHRWDGLMNCALYYTQHISNFSGSEFRHCNVTSGKYASDSANVYFIEEKNSRESVRNSNSFSDHTTNNFTFSGSYPGLPYIPMDLNNNPVDISVNEVASFSEFTFAFYLFPRATDGRVIFSYKPLVTGEWIEIIDVILLSSTVACVEIFARVSGNLQVVQKCSMFSSLSLNKWTGVWKSYKSGERLNINVMNVESNLVMSLSFSLVFPGTIRFGGEFYTDTHRWNGLMACALFYTQHISNFSGSEFRHCNVTSGIYFIFESLQIKMKISLAVGIVICCGMTFARKGAVDLIVKSFEMHPTRVKRSTMPDIESYLHTVFINTNENHDGHITVDEIIDSVVGSTGLKINNKMTQGFNVVFGNPKYDLNENGSLEENGMNSLT</sequence>
<name>A0A8B6CAM3_MYTGA</name>
<proteinExistence type="predicted"/>
<protein>
    <recommendedName>
        <fullName evidence="3">EF-hand domain-containing protein</fullName>
    </recommendedName>
</protein>
<gene>
    <name evidence="1" type="ORF">MGAL_10B092309A</name>
</gene>
<dbReference type="EMBL" id="UYJE01001483">
    <property type="protein sequence ID" value="VDI02545.1"/>
    <property type="molecule type" value="Genomic_DNA"/>
</dbReference>
<organism evidence="1 2">
    <name type="scientific">Mytilus galloprovincialis</name>
    <name type="common">Mediterranean mussel</name>
    <dbReference type="NCBI Taxonomy" id="29158"/>
    <lineage>
        <taxon>Eukaryota</taxon>
        <taxon>Metazoa</taxon>
        <taxon>Spiralia</taxon>
        <taxon>Lophotrochozoa</taxon>
        <taxon>Mollusca</taxon>
        <taxon>Bivalvia</taxon>
        <taxon>Autobranchia</taxon>
        <taxon>Pteriomorphia</taxon>
        <taxon>Mytilida</taxon>
        <taxon>Mytiloidea</taxon>
        <taxon>Mytilidae</taxon>
        <taxon>Mytilinae</taxon>
        <taxon>Mytilus</taxon>
    </lineage>
</organism>
<accession>A0A8B6CAM3</accession>
<keyword evidence="2" id="KW-1185">Reference proteome</keyword>
<evidence type="ECO:0000313" key="2">
    <source>
        <dbReference type="Proteomes" id="UP000596742"/>
    </source>
</evidence>
<dbReference type="AlphaFoldDB" id="A0A8B6CAM3"/>
<dbReference type="Proteomes" id="UP000596742">
    <property type="component" value="Unassembled WGS sequence"/>
</dbReference>
<reference evidence="1" key="1">
    <citation type="submission" date="2018-11" db="EMBL/GenBank/DDBJ databases">
        <authorList>
            <person name="Alioto T."/>
            <person name="Alioto T."/>
        </authorList>
    </citation>
    <scope>NUCLEOTIDE SEQUENCE</scope>
</reference>
<evidence type="ECO:0000313" key="1">
    <source>
        <dbReference type="EMBL" id="VDI02545.1"/>
    </source>
</evidence>
<comment type="caution">
    <text evidence="1">The sequence shown here is derived from an EMBL/GenBank/DDBJ whole genome shotgun (WGS) entry which is preliminary data.</text>
</comment>
<evidence type="ECO:0008006" key="3">
    <source>
        <dbReference type="Google" id="ProtNLM"/>
    </source>
</evidence>